<proteinExistence type="predicted"/>
<feature type="region of interest" description="Disordered" evidence="1">
    <location>
        <begin position="101"/>
        <end position="123"/>
    </location>
</feature>
<reference evidence="2" key="2">
    <citation type="submission" date="2021-08" db="EMBL/GenBank/DDBJ databases">
        <authorList>
            <person name="Tani A."/>
            <person name="Ola A."/>
            <person name="Ogura Y."/>
            <person name="Katsura K."/>
            <person name="Hayashi T."/>
        </authorList>
    </citation>
    <scope>NUCLEOTIDE SEQUENCE</scope>
    <source>
        <strain evidence="2">JCM 32048</strain>
    </source>
</reference>
<dbReference type="EMBL" id="BPQJ01000066">
    <property type="protein sequence ID" value="GJD66463.1"/>
    <property type="molecule type" value="Genomic_DNA"/>
</dbReference>
<sequence length="123" mass="13874">MFFFFDDRQTVPTLADIIPDDLRAVGEAVYGHLWQRQLTDRIAELREGSGPIAPTAVYGWAAGGRPIPGYVAPMLARVLEDGEADLARRLKEVRALRRRVKDMPKPLVREPRGKKPAEPRLEN</sequence>
<organism evidence="2 3">
    <name type="scientific">Methylobacterium frigidaeris</name>
    <dbReference type="NCBI Taxonomy" id="2038277"/>
    <lineage>
        <taxon>Bacteria</taxon>
        <taxon>Pseudomonadati</taxon>
        <taxon>Pseudomonadota</taxon>
        <taxon>Alphaproteobacteria</taxon>
        <taxon>Hyphomicrobiales</taxon>
        <taxon>Methylobacteriaceae</taxon>
        <taxon>Methylobacterium</taxon>
    </lineage>
</organism>
<evidence type="ECO:0000313" key="2">
    <source>
        <dbReference type="EMBL" id="GJD66463.1"/>
    </source>
</evidence>
<dbReference type="AlphaFoldDB" id="A0AA37HIP5"/>
<dbReference type="Proteomes" id="UP001055286">
    <property type="component" value="Unassembled WGS sequence"/>
</dbReference>
<reference evidence="2" key="1">
    <citation type="journal article" date="2016" name="Front. Microbiol.">
        <title>Genome Sequence of the Piezophilic, Mesophilic Sulfate-Reducing Bacterium Desulfovibrio indicus J2T.</title>
        <authorList>
            <person name="Cao J."/>
            <person name="Maignien L."/>
            <person name="Shao Z."/>
            <person name="Alain K."/>
            <person name="Jebbar M."/>
        </authorList>
    </citation>
    <scope>NUCLEOTIDE SEQUENCE</scope>
    <source>
        <strain evidence="2">JCM 32048</strain>
    </source>
</reference>
<protein>
    <submittedName>
        <fullName evidence="2">Uncharacterized protein</fullName>
    </submittedName>
</protein>
<gene>
    <name evidence="2" type="ORF">MPEAHAMD_6661</name>
</gene>
<comment type="caution">
    <text evidence="2">The sequence shown here is derived from an EMBL/GenBank/DDBJ whole genome shotgun (WGS) entry which is preliminary data.</text>
</comment>
<name>A0AA37HIP5_9HYPH</name>
<accession>A0AA37HIP5</accession>
<evidence type="ECO:0000313" key="3">
    <source>
        <dbReference type="Proteomes" id="UP001055286"/>
    </source>
</evidence>
<evidence type="ECO:0000256" key="1">
    <source>
        <dbReference type="SAM" id="MobiDB-lite"/>
    </source>
</evidence>
<keyword evidence="3" id="KW-1185">Reference proteome</keyword>
<dbReference type="RefSeq" id="WP_238193502.1">
    <property type="nucleotide sequence ID" value="NZ_BPQJ01000066.1"/>
</dbReference>